<sequence>MSLDEQVAEQIDIAAREDGVSFSGWLSAAAEHQLILRSGRRAMAEWDREDPLTDVERAAARTALDRALAEKSRGRG</sequence>
<keyword evidence="2" id="KW-1185">Reference proteome</keyword>
<protein>
    <recommendedName>
        <fullName evidence="3">CopG family transcriptional regulator</fullName>
    </recommendedName>
</protein>
<dbReference type="EMBL" id="QXGH01000014">
    <property type="protein sequence ID" value="RHW27217.1"/>
    <property type="molecule type" value="Genomic_DNA"/>
</dbReference>
<dbReference type="Proteomes" id="UP000283644">
    <property type="component" value="Unassembled WGS sequence"/>
</dbReference>
<name>A0A417Y3R2_9ACTN</name>
<accession>A0A417Y3R2</accession>
<evidence type="ECO:0000313" key="1">
    <source>
        <dbReference type="EMBL" id="RHW27217.1"/>
    </source>
</evidence>
<reference evidence="1 2" key="1">
    <citation type="submission" date="2018-09" db="EMBL/GenBank/DDBJ databases">
        <title>Genome sequencing of Nocardioides immobilis CCTCC AB 2017083 for comparison to Nocardioides silvaticus.</title>
        <authorList>
            <person name="Li C."/>
            <person name="Wang G."/>
        </authorList>
    </citation>
    <scope>NUCLEOTIDE SEQUENCE [LARGE SCALE GENOMIC DNA]</scope>
    <source>
        <strain evidence="1 2">CCTCC AB 2017083</strain>
    </source>
</reference>
<proteinExistence type="predicted"/>
<gene>
    <name evidence="1" type="ORF">D0Z08_11200</name>
</gene>
<evidence type="ECO:0008006" key="3">
    <source>
        <dbReference type="Google" id="ProtNLM"/>
    </source>
</evidence>
<comment type="caution">
    <text evidence="1">The sequence shown here is derived from an EMBL/GenBank/DDBJ whole genome shotgun (WGS) entry which is preliminary data.</text>
</comment>
<dbReference type="AlphaFoldDB" id="A0A417Y3R2"/>
<evidence type="ECO:0000313" key="2">
    <source>
        <dbReference type="Proteomes" id="UP000283644"/>
    </source>
</evidence>
<organism evidence="1 2">
    <name type="scientific">Nocardioides immobilis</name>
    <dbReference type="NCBI Taxonomy" id="2049295"/>
    <lineage>
        <taxon>Bacteria</taxon>
        <taxon>Bacillati</taxon>
        <taxon>Actinomycetota</taxon>
        <taxon>Actinomycetes</taxon>
        <taxon>Propionibacteriales</taxon>
        <taxon>Nocardioidaceae</taxon>
        <taxon>Nocardioides</taxon>
    </lineage>
</organism>